<keyword evidence="2" id="KW-1133">Transmembrane helix</keyword>
<feature type="chain" id="PRO_5012555753" evidence="3">
    <location>
        <begin position="27"/>
        <end position="356"/>
    </location>
</feature>
<feature type="transmembrane region" description="Helical" evidence="2">
    <location>
        <begin position="71"/>
        <end position="93"/>
    </location>
</feature>
<evidence type="ECO:0000256" key="3">
    <source>
        <dbReference type="SAM" id="SignalP"/>
    </source>
</evidence>
<accession>A0A218Z5Z5</accession>
<feature type="transmembrane region" description="Helical" evidence="2">
    <location>
        <begin position="162"/>
        <end position="184"/>
    </location>
</feature>
<feature type="region of interest" description="Disordered" evidence="1">
    <location>
        <begin position="237"/>
        <end position="256"/>
    </location>
</feature>
<sequence length="356" mass="38020">MRFSALLQLVLLASIADLGQLGYASSDEVVTTTLSASVFVSTGVVLVPQWETVTFVRSDAAMTTTSYSIRVLPYSTSMIVVTSTLLTMVSVTLTVPHDDKSSTISASASASSAFSTRASTSSSNLPFSTPKSTSALVISTKSEPVPTGILTDAKNEKMKPGIIGGSVATAFIVLAAVLVGGWFLRRCLRKRKIEKERQRAENLEQFQLPTDWNSARAPINPELASRSPYQCNTVTPIVPPMSPPPRPQRPNSLTGSLIKDMSELPNAGVLRQGALSNRSEISSPKPPLFGRTMNPAPLNIVKRKLDANETRSASPTNDYAQAHAQQVLQRANTQEIATPALGGDQAHSPSGLSTHF</sequence>
<evidence type="ECO:0000256" key="2">
    <source>
        <dbReference type="SAM" id="Phobius"/>
    </source>
</evidence>
<name>A0A218Z5Z5_9HELO</name>
<dbReference type="Proteomes" id="UP000242519">
    <property type="component" value="Unassembled WGS sequence"/>
</dbReference>
<keyword evidence="2" id="KW-0812">Transmembrane</keyword>
<proteinExistence type="predicted"/>
<feature type="signal peptide" evidence="3">
    <location>
        <begin position="1"/>
        <end position="26"/>
    </location>
</feature>
<evidence type="ECO:0000313" key="4">
    <source>
        <dbReference type="EMBL" id="OWP02636.1"/>
    </source>
</evidence>
<evidence type="ECO:0000256" key="1">
    <source>
        <dbReference type="SAM" id="MobiDB-lite"/>
    </source>
</evidence>
<keyword evidence="2" id="KW-0472">Membrane</keyword>
<dbReference type="InParanoid" id="A0A218Z5Z5"/>
<dbReference type="EMBL" id="MZNU01000219">
    <property type="protein sequence ID" value="OWP02636.1"/>
    <property type="molecule type" value="Genomic_DNA"/>
</dbReference>
<organism evidence="4 5">
    <name type="scientific">Diplocarpon coronariae</name>
    <dbReference type="NCBI Taxonomy" id="2795749"/>
    <lineage>
        <taxon>Eukaryota</taxon>
        <taxon>Fungi</taxon>
        <taxon>Dikarya</taxon>
        <taxon>Ascomycota</taxon>
        <taxon>Pezizomycotina</taxon>
        <taxon>Leotiomycetes</taxon>
        <taxon>Helotiales</taxon>
        <taxon>Drepanopezizaceae</taxon>
        <taxon>Diplocarpon</taxon>
    </lineage>
</organism>
<feature type="compositionally biased region" description="Pro residues" evidence="1">
    <location>
        <begin position="237"/>
        <end position="248"/>
    </location>
</feature>
<reference evidence="4 5" key="1">
    <citation type="submission" date="2017-04" db="EMBL/GenBank/DDBJ databases">
        <title>Draft genome sequence of Marssonina coronaria NL1: causal agent of apple blotch.</title>
        <authorList>
            <person name="Cheng Q."/>
        </authorList>
    </citation>
    <scope>NUCLEOTIDE SEQUENCE [LARGE SCALE GENOMIC DNA]</scope>
    <source>
        <strain evidence="4 5">NL1</strain>
    </source>
</reference>
<protein>
    <submittedName>
        <fullName evidence="4">Uncharacterized protein</fullName>
    </submittedName>
</protein>
<gene>
    <name evidence="4" type="ORF">B2J93_6469</name>
</gene>
<keyword evidence="3" id="KW-0732">Signal</keyword>
<dbReference type="AlphaFoldDB" id="A0A218Z5Z5"/>
<evidence type="ECO:0000313" key="5">
    <source>
        <dbReference type="Proteomes" id="UP000242519"/>
    </source>
</evidence>
<keyword evidence="5" id="KW-1185">Reference proteome</keyword>
<comment type="caution">
    <text evidence="4">The sequence shown here is derived from an EMBL/GenBank/DDBJ whole genome shotgun (WGS) entry which is preliminary data.</text>
</comment>